<dbReference type="AlphaFoldDB" id="A0A1I1KEZ9"/>
<dbReference type="Proteomes" id="UP000199207">
    <property type="component" value="Unassembled WGS sequence"/>
</dbReference>
<evidence type="ECO:0000259" key="2">
    <source>
        <dbReference type="Pfam" id="PF03771"/>
    </source>
</evidence>
<dbReference type="Pfam" id="PF03771">
    <property type="entry name" value="SPDY"/>
    <property type="match status" value="2"/>
</dbReference>
<gene>
    <name evidence="3" type="ORF">SAMN05421773_104209</name>
</gene>
<dbReference type="RefSeq" id="WP_093838477.1">
    <property type="nucleotide sequence ID" value="NZ_FOLM01000004.1"/>
</dbReference>
<dbReference type="STRING" id="910347.SAMN05421773_104209"/>
<evidence type="ECO:0000313" key="4">
    <source>
        <dbReference type="Proteomes" id="UP000199207"/>
    </source>
</evidence>
<organism evidence="3 4">
    <name type="scientific">Streptomyces aidingensis</name>
    <dbReference type="NCBI Taxonomy" id="910347"/>
    <lineage>
        <taxon>Bacteria</taxon>
        <taxon>Bacillati</taxon>
        <taxon>Actinomycetota</taxon>
        <taxon>Actinomycetes</taxon>
        <taxon>Kitasatosporales</taxon>
        <taxon>Streptomycetaceae</taxon>
        <taxon>Streptomyces</taxon>
    </lineage>
</organism>
<dbReference type="EMBL" id="FOLM01000004">
    <property type="protein sequence ID" value="SFC59406.1"/>
    <property type="molecule type" value="Genomic_DNA"/>
</dbReference>
<feature type="compositionally biased region" description="Polar residues" evidence="1">
    <location>
        <begin position="245"/>
        <end position="256"/>
    </location>
</feature>
<keyword evidence="4" id="KW-1185">Reference proteome</keyword>
<dbReference type="OrthoDB" id="3865735at2"/>
<accession>A0A1I1KEZ9</accession>
<feature type="compositionally biased region" description="Low complexity" evidence="1">
    <location>
        <begin position="270"/>
        <end position="279"/>
    </location>
</feature>
<feature type="region of interest" description="Disordered" evidence="1">
    <location>
        <begin position="224"/>
        <end position="286"/>
    </location>
</feature>
<feature type="domain" description="DUF317" evidence="2">
    <location>
        <begin position="52"/>
        <end position="110"/>
    </location>
</feature>
<evidence type="ECO:0000313" key="3">
    <source>
        <dbReference type="EMBL" id="SFC59406.1"/>
    </source>
</evidence>
<protein>
    <recommendedName>
        <fullName evidence="2">DUF317 domain-containing protein</fullName>
    </recommendedName>
</protein>
<proteinExistence type="predicted"/>
<evidence type="ECO:0000256" key="1">
    <source>
        <dbReference type="SAM" id="MobiDB-lite"/>
    </source>
</evidence>
<reference evidence="3 4" key="1">
    <citation type="submission" date="2016-10" db="EMBL/GenBank/DDBJ databases">
        <authorList>
            <person name="de Groot N.N."/>
        </authorList>
    </citation>
    <scope>NUCLEOTIDE SEQUENCE [LARGE SCALE GENOMIC DNA]</scope>
    <source>
        <strain evidence="3 4">CGMCC 4.5739</strain>
    </source>
</reference>
<feature type="domain" description="DUF317" evidence="2">
    <location>
        <begin position="148"/>
        <end position="212"/>
    </location>
</feature>
<feature type="compositionally biased region" description="Low complexity" evidence="1">
    <location>
        <begin position="226"/>
        <end position="237"/>
    </location>
</feature>
<dbReference type="InterPro" id="IPR005523">
    <property type="entry name" value="DUF317_SPDY"/>
</dbReference>
<sequence>MSTSFPEDPSALYHVSPRYLAGPVDIGDPALRPLLDQNWSLDKDPLGNVFLTAPDHSARLGYLAEGEDETLWKIAAYEDPFGAPLWVSTFSSAAPVEIVEGFTTALAQQYGDDAHLHGPVRPAARAMEPLLKAGWARTDEPGYISFDSPDRLAGLSYRKHVLNRAAELRGGEDKWLIRGGAGAASWDAACTSLVPVALVTAITTAITDPAPVVRHHAQVRHLSRETVTVTPLRPTPTAGGGLEQPTRSQAAKSRSGLSLAAALESPAGPPARAAGSAPAPATPRHR</sequence>
<name>A0A1I1KEZ9_9ACTN</name>